<dbReference type="EMBL" id="OZ019897">
    <property type="protein sequence ID" value="CAK9226328.1"/>
    <property type="molecule type" value="Genomic_DNA"/>
</dbReference>
<evidence type="ECO:0000313" key="3">
    <source>
        <dbReference type="Proteomes" id="UP001497512"/>
    </source>
</evidence>
<feature type="compositionally biased region" description="Low complexity" evidence="1">
    <location>
        <begin position="28"/>
        <end position="44"/>
    </location>
</feature>
<reference evidence="2" key="1">
    <citation type="submission" date="2024-02" db="EMBL/GenBank/DDBJ databases">
        <authorList>
            <consortium name="ELIXIR-Norway"/>
            <consortium name="Elixir Norway"/>
        </authorList>
    </citation>
    <scope>NUCLEOTIDE SEQUENCE</scope>
</reference>
<gene>
    <name evidence="2" type="ORF">CSSPTR1EN2_LOCUS18184</name>
</gene>
<feature type="compositionally biased region" description="Gly residues" evidence="1">
    <location>
        <begin position="1"/>
        <end position="27"/>
    </location>
</feature>
<proteinExistence type="predicted"/>
<evidence type="ECO:0000313" key="2">
    <source>
        <dbReference type="EMBL" id="CAK9226328.1"/>
    </source>
</evidence>
<sequence length="112" mass="11397">MGGGGSLLHGSGRPLGGGNEPLGGSGGPPSECKPLSASGPPSGRRPLRGGGNEFPIGGMSMPFDAPWPSSPWNPWCPPWYPPLASTTPMAPSSKKSLTYPIYSIGTNSNVHV</sequence>
<accession>A0ABP0UP49</accession>
<organism evidence="2 3">
    <name type="scientific">Sphagnum troendelagicum</name>
    <dbReference type="NCBI Taxonomy" id="128251"/>
    <lineage>
        <taxon>Eukaryota</taxon>
        <taxon>Viridiplantae</taxon>
        <taxon>Streptophyta</taxon>
        <taxon>Embryophyta</taxon>
        <taxon>Bryophyta</taxon>
        <taxon>Sphagnophytina</taxon>
        <taxon>Sphagnopsida</taxon>
        <taxon>Sphagnales</taxon>
        <taxon>Sphagnaceae</taxon>
        <taxon>Sphagnum</taxon>
    </lineage>
</organism>
<evidence type="ECO:0000256" key="1">
    <source>
        <dbReference type="SAM" id="MobiDB-lite"/>
    </source>
</evidence>
<keyword evidence="3" id="KW-1185">Reference proteome</keyword>
<dbReference type="Proteomes" id="UP001497512">
    <property type="component" value="Chromosome 5"/>
</dbReference>
<feature type="region of interest" description="Disordered" evidence="1">
    <location>
        <begin position="1"/>
        <end position="58"/>
    </location>
</feature>
<protein>
    <submittedName>
        <fullName evidence="2">Uncharacterized protein</fullName>
    </submittedName>
</protein>
<name>A0ABP0UP49_9BRYO</name>